<keyword evidence="1" id="KW-1133">Transmembrane helix</keyword>
<dbReference type="AlphaFoldDB" id="A0A6P2BTA5"/>
<proteinExistence type="predicted"/>
<keyword evidence="1" id="KW-0812">Transmembrane</keyword>
<keyword evidence="1" id="KW-0472">Membrane</keyword>
<comment type="caution">
    <text evidence="3">The sequence shown here is derived from an EMBL/GenBank/DDBJ whole genome shotgun (WGS) entry which is preliminary data.</text>
</comment>
<gene>
    <name evidence="3" type="ORF">EAS64_34225</name>
</gene>
<dbReference type="Proteomes" id="UP000460272">
    <property type="component" value="Unassembled WGS sequence"/>
</dbReference>
<accession>A0A6P2BTA5</accession>
<evidence type="ECO:0000256" key="1">
    <source>
        <dbReference type="SAM" id="Phobius"/>
    </source>
</evidence>
<name>A0A6P2BTA5_9ACTN</name>
<feature type="domain" description="DUF1707" evidence="2">
    <location>
        <begin position="23"/>
        <end position="75"/>
    </location>
</feature>
<evidence type="ECO:0000259" key="2">
    <source>
        <dbReference type="Pfam" id="PF08044"/>
    </source>
</evidence>
<sequence length="181" mass="19412">MRYYAPFPGGGGEPARPLRPHALRIGDAERDAAAADLGEHYVAGRLNLDELHERLDAVLAAKTFGQLTRIMADLPGPGRLPWRTGPVVWHPGLPAEWPPGMADGMWRAAPPPMARFGPREPQGPPMDADRAGRFAALSLLLLAMLLWLFTALLFARHGLYPSVGPMGPGSGHFPHGTPGAP</sequence>
<organism evidence="3 4">
    <name type="scientific">Trebonia kvetii</name>
    <dbReference type="NCBI Taxonomy" id="2480626"/>
    <lineage>
        <taxon>Bacteria</taxon>
        <taxon>Bacillati</taxon>
        <taxon>Actinomycetota</taxon>
        <taxon>Actinomycetes</taxon>
        <taxon>Streptosporangiales</taxon>
        <taxon>Treboniaceae</taxon>
        <taxon>Trebonia</taxon>
    </lineage>
</organism>
<evidence type="ECO:0000313" key="3">
    <source>
        <dbReference type="EMBL" id="TVZ01456.1"/>
    </source>
</evidence>
<keyword evidence="4" id="KW-1185">Reference proteome</keyword>
<dbReference type="OrthoDB" id="4416950at2"/>
<dbReference type="PANTHER" id="PTHR40763">
    <property type="entry name" value="MEMBRANE PROTEIN-RELATED"/>
    <property type="match status" value="1"/>
</dbReference>
<feature type="transmembrane region" description="Helical" evidence="1">
    <location>
        <begin position="134"/>
        <end position="155"/>
    </location>
</feature>
<dbReference type="Pfam" id="PF08044">
    <property type="entry name" value="DUF1707"/>
    <property type="match status" value="1"/>
</dbReference>
<protein>
    <submittedName>
        <fullName evidence="3">DUF1707 domain-containing protein</fullName>
    </submittedName>
</protein>
<dbReference type="PANTHER" id="PTHR40763:SF4">
    <property type="entry name" value="DUF1707 DOMAIN-CONTAINING PROTEIN"/>
    <property type="match status" value="1"/>
</dbReference>
<evidence type="ECO:0000313" key="4">
    <source>
        <dbReference type="Proteomes" id="UP000460272"/>
    </source>
</evidence>
<dbReference type="EMBL" id="RPFW01000007">
    <property type="protein sequence ID" value="TVZ01456.1"/>
    <property type="molecule type" value="Genomic_DNA"/>
</dbReference>
<dbReference type="InterPro" id="IPR012551">
    <property type="entry name" value="DUF1707_SHOCT-like"/>
</dbReference>
<reference evidence="3 4" key="1">
    <citation type="submission" date="2018-11" db="EMBL/GenBank/DDBJ databases">
        <title>Trebonia kvetii gen.nov., sp.nov., a novel acidophilic actinobacterium, and proposal of the new actinobacterial family Treboniaceae fam. nov.</title>
        <authorList>
            <person name="Rapoport D."/>
            <person name="Sagova-Mareckova M."/>
            <person name="Sedlacek I."/>
            <person name="Provaznik J."/>
            <person name="Kralova S."/>
            <person name="Pavlinic D."/>
            <person name="Benes V."/>
            <person name="Kopecky J."/>
        </authorList>
    </citation>
    <scope>NUCLEOTIDE SEQUENCE [LARGE SCALE GENOMIC DNA]</scope>
    <source>
        <strain evidence="3 4">15Tr583</strain>
    </source>
</reference>